<proteinExistence type="predicted"/>
<dbReference type="Gene3D" id="3.40.50.150">
    <property type="entry name" value="Vaccinia Virus protein VP39"/>
    <property type="match status" value="1"/>
</dbReference>
<evidence type="ECO:0000313" key="1">
    <source>
        <dbReference type="EMBL" id="SEI53752.1"/>
    </source>
</evidence>
<keyword evidence="1" id="KW-0830">Ubiquinone</keyword>
<dbReference type="Proteomes" id="UP000199379">
    <property type="component" value="Unassembled WGS sequence"/>
</dbReference>
<dbReference type="CDD" id="cd02440">
    <property type="entry name" value="AdoMet_MTases"/>
    <property type="match status" value="1"/>
</dbReference>
<accession>A0A1H6RRG1</accession>
<dbReference type="GO" id="GO:0032259">
    <property type="term" value="P:methylation"/>
    <property type="evidence" value="ECO:0007669"/>
    <property type="project" value="UniProtKB-KW"/>
</dbReference>
<organism evidence="1 2">
    <name type="scientific">Cribrihabitans marinus</name>
    <dbReference type="NCBI Taxonomy" id="1227549"/>
    <lineage>
        <taxon>Bacteria</taxon>
        <taxon>Pseudomonadati</taxon>
        <taxon>Pseudomonadota</taxon>
        <taxon>Alphaproteobacteria</taxon>
        <taxon>Rhodobacterales</taxon>
        <taxon>Paracoccaceae</taxon>
        <taxon>Cribrihabitans</taxon>
    </lineage>
</organism>
<dbReference type="PANTHER" id="PTHR43861">
    <property type="entry name" value="TRANS-ACONITATE 2-METHYLTRANSFERASE-RELATED"/>
    <property type="match status" value="1"/>
</dbReference>
<sequence>MAAPFHRAARPLVSMDRPMTAQPFWDRMAPKYARKPVGDPDAYHEKLALAASLLKPGDRVLEIGCGTGTTALRLARHVAKYTATDGSRAMIGIAGTKLGPGAPENVTFHHADAAEQVAGAPFDAICAFSLLHLVEDVPGVLATVHAQLRPRGLFLSKTVCTKAAAWPIRVLIPTLTTLRIAPRVTPLSRAELVRHIADAGFEVERTMHFGKNRMSPIIVARKAA</sequence>
<dbReference type="GO" id="GO:0008168">
    <property type="term" value="F:methyltransferase activity"/>
    <property type="evidence" value="ECO:0007669"/>
    <property type="project" value="UniProtKB-KW"/>
</dbReference>
<evidence type="ECO:0000313" key="2">
    <source>
        <dbReference type="Proteomes" id="UP000199379"/>
    </source>
</evidence>
<dbReference type="EMBL" id="FNYD01000001">
    <property type="protein sequence ID" value="SEI53752.1"/>
    <property type="molecule type" value="Genomic_DNA"/>
</dbReference>
<dbReference type="PANTHER" id="PTHR43861:SF1">
    <property type="entry name" value="TRANS-ACONITATE 2-METHYLTRANSFERASE"/>
    <property type="match status" value="1"/>
</dbReference>
<keyword evidence="1" id="KW-0808">Transferase</keyword>
<dbReference type="SUPFAM" id="SSF53335">
    <property type="entry name" value="S-adenosyl-L-methionine-dependent methyltransferases"/>
    <property type="match status" value="1"/>
</dbReference>
<name>A0A1H6RRG1_9RHOB</name>
<protein>
    <submittedName>
        <fullName evidence="1">Ubiquinone/menaquinone biosynthesis C-methylase UbiE</fullName>
    </submittedName>
</protein>
<dbReference type="STRING" id="1227549.SAMN05444007_101490"/>
<reference evidence="1 2" key="1">
    <citation type="submission" date="2016-10" db="EMBL/GenBank/DDBJ databases">
        <authorList>
            <person name="de Groot N.N."/>
        </authorList>
    </citation>
    <scope>NUCLEOTIDE SEQUENCE [LARGE SCALE GENOMIC DNA]</scope>
    <source>
        <strain evidence="1 2">DSM 29340</strain>
    </source>
</reference>
<gene>
    <name evidence="1" type="ORF">SAMN05444007_101490</name>
</gene>
<dbReference type="AlphaFoldDB" id="A0A1H6RRG1"/>
<keyword evidence="2" id="KW-1185">Reference proteome</keyword>
<keyword evidence="1" id="KW-0489">Methyltransferase</keyword>
<dbReference type="Pfam" id="PF13489">
    <property type="entry name" value="Methyltransf_23"/>
    <property type="match status" value="1"/>
</dbReference>
<dbReference type="InterPro" id="IPR029063">
    <property type="entry name" value="SAM-dependent_MTases_sf"/>
</dbReference>